<organism evidence="5 6">
    <name type="scientific">Actinosynnema mirum (strain ATCC 29888 / DSM 43827 / JCM 3225 / NBRC 14064 / NCIMB 13271 / NRRL B-12336 / IMRU 3971 / 101)</name>
    <dbReference type="NCBI Taxonomy" id="446462"/>
    <lineage>
        <taxon>Bacteria</taxon>
        <taxon>Bacillati</taxon>
        <taxon>Actinomycetota</taxon>
        <taxon>Actinomycetes</taxon>
        <taxon>Pseudonocardiales</taxon>
        <taxon>Pseudonocardiaceae</taxon>
        <taxon>Actinosynnema</taxon>
    </lineage>
</organism>
<dbReference type="PANTHER" id="PTHR13504:SF38">
    <property type="entry name" value="FIDO DOMAIN-CONTAINING PROTEIN"/>
    <property type="match status" value="1"/>
</dbReference>
<dbReference type="InterPro" id="IPR040198">
    <property type="entry name" value="Fido_containing"/>
</dbReference>
<protein>
    <submittedName>
        <fullName evidence="5">Filamentation induced by cAMP protein Fic</fullName>
    </submittedName>
</protein>
<dbReference type="HOGENOM" id="CLU_047250_1_1_11"/>
<keyword evidence="2" id="KW-0547">Nucleotide-binding</keyword>
<accession>C6WQ01</accession>
<dbReference type="Proteomes" id="UP000002213">
    <property type="component" value="Chromosome"/>
</dbReference>
<evidence type="ECO:0000256" key="2">
    <source>
        <dbReference type="PIRSR" id="PIRSR640198-2"/>
    </source>
</evidence>
<feature type="domain" description="Fido" evidence="4">
    <location>
        <begin position="187"/>
        <end position="338"/>
    </location>
</feature>
<dbReference type="PROSITE" id="PS51459">
    <property type="entry name" value="FIDO"/>
    <property type="match status" value="1"/>
</dbReference>
<keyword evidence="6" id="KW-1185">Reference proteome</keyword>
<dbReference type="eggNOG" id="COG3177">
    <property type="taxonomic scope" value="Bacteria"/>
</dbReference>
<dbReference type="EMBL" id="CP001630">
    <property type="protein sequence ID" value="ACU35057.1"/>
    <property type="molecule type" value="Genomic_DNA"/>
</dbReference>
<dbReference type="Pfam" id="PF11972">
    <property type="entry name" value="HTH_13"/>
    <property type="match status" value="1"/>
</dbReference>
<dbReference type="PANTHER" id="PTHR13504">
    <property type="entry name" value="FIDO DOMAIN-CONTAINING PROTEIN DDB_G0283145"/>
    <property type="match status" value="1"/>
</dbReference>
<keyword evidence="2" id="KW-0067">ATP-binding</keyword>
<dbReference type="Pfam" id="PF13784">
    <property type="entry name" value="Fic_N"/>
    <property type="match status" value="1"/>
</dbReference>
<evidence type="ECO:0000259" key="4">
    <source>
        <dbReference type="PROSITE" id="PS51459"/>
    </source>
</evidence>
<reference evidence="5 6" key="1">
    <citation type="journal article" date="2009" name="Stand. Genomic Sci.">
        <title>Complete genome sequence of Actinosynnema mirum type strain (101).</title>
        <authorList>
            <person name="Land M."/>
            <person name="Lapidus A."/>
            <person name="Mayilraj S."/>
            <person name="Chen F."/>
            <person name="Copeland A."/>
            <person name="Del Rio T.G."/>
            <person name="Nolan M."/>
            <person name="Lucas S."/>
            <person name="Tice H."/>
            <person name="Cheng J.F."/>
            <person name="Chertkov O."/>
            <person name="Bruce D."/>
            <person name="Goodwin L."/>
            <person name="Pitluck S."/>
            <person name="Rohde M."/>
            <person name="Goker M."/>
            <person name="Pati A."/>
            <person name="Ivanova N."/>
            <person name="Mavromatis K."/>
            <person name="Chen A."/>
            <person name="Palaniappan K."/>
            <person name="Hauser L."/>
            <person name="Chang Y.J."/>
            <person name="Jeffries C.C."/>
            <person name="Brettin T."/>
            <person name="Detter J.C."/>
            <person name="Han C."/>
            <person name="Chain P."/>
            <person name="Tindall B.J."/>
            <person name="Bristow J."/>
            <person name="Eisen J.A."/>
            <person name="Markowitz V."/>
            <person name="Hugenholtz P."/>
            <person name="Kyrpides N.C."/>
            <person name="Klenk H.P."/>
        </authorList>
    </citation>
    <scope>NUCLEOTIDE SEQUENCE [LARGE SCALE GENOMIC DNA]</scope>
    <source>
        <strain evidence="6">ATCC 29888 / DSM 43827 / JCM 3225 / NBRC 14064 / NCIMB 13271 / NRRL B-12336 / IMRU 3971 / 101</strain>
    </source>
</reference>
<dbReference type="KEGG" id="ami:Amir_1101"/>
<dbReference type="Gene3D" id="1.10.3290.10">
    <property type="entry name" value="Fido-like domain"/>
    <property type="match status" value="1"/>
</dbReference>
<feature type="active site" evidence="1">
    <location>
        <position position="274"/>
    </location>
</feature>
<dbReference type="InterPro" id="IPR036597">
    <property type="entry name" value="Fido-like_dom_sf"/>
</dbReference>
<dbReference type="InterPro" id="IPR021068">
    <property type="entry name" value="HTH_DNA-bd"/>
</dbReference>
<dbReference type="AlphaFoldDB" id="C6WQ01"/>
<feature type="region of interest" description="Disordered" evidence="3">
    <location>
        <begin position="24"/>
        <end position="44"/>
    </location>
</feature>
<sequence>MPKPARQQLLKPRLRSASVQVLPVRRPEHTQGGRTSGLFRKQPPTEVGATLYPVAVKPELFQAPEFGRATKKPGDKWAFWYFEPAVMPREIIMSPRTILALSKADAALGRLSGVGRLLKDPSILVQPYLAREAVASTRIEGTEASLSDVLKAEAAEDAADDNDDIQEVINYQKALYEGMRLLEKLPISRRLMRQVHEVLLSGVRGQEKLPGEFRKTPVWIGSPTDSPDTAAFVPPLPDVLEDALSDWEKFVNEEPTIPILAICALMHYQFETIHPFLDGNGRIGRLLIILLLMEKKVLELPLLYVSAYMEDNRREYYDRLQAVRERGEIQEWMQFFFTAVHKQAVDAESRAGKLVELREQYREQLRGTKSRAVEVVDLFFSNPFITVKRVEKNLKITNQGARNLIDSLVGREILRKVGTLGRGGRIYWIADDVYKAIS</sequence>
<name>C6WQ01_ACTMD</name>
<feature type="binding site" evidence="2">
    <location>
        <begin position="316"/>
        <end position="317"/>
    </location>
    <ligand>
        <name>ATP</name>
        <dbReference type="ChEBI" id="CHEBI:30616"/>
    </ligand>
</feature>
<evidence type="ECO:0000256" key="1">
    <source>
        <dbReference type="PIRSR" id="PIRSR640198-1"/>
    </source>
</evidence>
<evidence type="ECO:0000313" key="6">
    <source>
        <dbReference type="Proteomes" id="UP000002213"/>
    </source>
</evidence>
<dbReference type="Pfam" id="PF02661">
    <property type="entry name" value="Fic"/>
    <property type="match status" value="1"/>
</dbReference>
<evidence type="ECO:0000256" key="3">
    <source>
        <dbReference type="SAM" id="MobiDB-lite"/>
    </source>
</evidence>
<evidence type="ECO:0000313" key="5">
    <source>
        <dbReference type="EMBL" id="ACU35057.1"/>
    </source>
</evidence>
<gene>
    <name evidence="5" type="ordered locus">Amir_1101</name>
</gene>
<dbReference type="GO" id="GO:0005524">
    <property type="term" value="F:ATP binding"/>
    <property type="evidence" value="ECO:0007669"/>
    <property type="project" value="UniProtKB-KW"/>
</dbReference>
<dbReference type="SUPFAM" id="SSF140931">
    <property type="entry name" value="Fic-like"/>
    <property type="match status" value="1"/>
</dbReference>
<feature type="binding site" evidence="2">
    <location>
        <begin position="278"/>
        <end position="285"/>
    </location>
    <ligand>
        <name>ATP</name>
        <dbReference type="ChEBI" id="CHEBI:30616"/>
    </ligand>
</feature>
<proteinExistence type="predicted"/>
<dbReference type="InterPro" id="IPR003812">
    <property type="entry name" value="Fido"/>
</dbReference>
<dbReference type="InterPro" id="IPR025758">
    <property type="entry name" value="Fic/DOC_N"/>
</dbReference>